<dbReference type="STRING" id="1195246.AGRI_09630"/>
<dbReference type="InterPro" id="IPR002078">
    <property type="entry name" value="Sigma_54_int"/>
</dbReference>
<evidence type="ECO:0000313" key="12">
    <source>
        <dbReference type="Proteomes" id="UP000035062"/>
    </source>
</evidence>
<dbReference type="AlphaFoldDB" id="I8UAN9"/>
<dbReference type="Gene3D" id="3.40.50.300">
    <property type="entry name" value="P-loop containing nucleotide triphosphate hydrolases"/>
    <property type="match status" value="1"/>
</dbReference>
<evidence type="ECO:0000256" key="2">
    <source>
        <dbReference type="ARBA" id="ARBA00022741"/>
    </source>
</evidence>
<dbReference type="Proteomes" id="UP000035062">
    <property type="component" value="Unassembled WGS sequence"/>
</dbReference>
<dbReference type="InterPro" id="IPR001789">
    <property type="entry name" value="Sig_transdc_resp-reg_receiver"/>
</dbReference>
<dbReference type="GO" id="GO:0006355">
    <property type="term" value="P:regulation of DNA-templated transcription"/>
    <property type="evidence" value="ECO:0007669"/>
    <property type="project" value="InterPro"/>
</dbReference>
<comment type="caution">
    <text evidence="11">The sequence shown here is derived from an EMBL/GenBank/DDBJ whole genome shotgun (WGS) entry which is preliminary data.</text>
</comment>
<evidence type="ECO:0000313" key="11">
    <source>
        <dbReference type="EMBL" id="EIW89038.1"/>
    </source>
</evidence>
<evidence type="ECO:0000256" key="1">
    <source>
        <dbReference type="ARBA" id="ARBA00022553"/>
    </source>
</evidence>
<dbReference type="PROSITE" id="PS00688">
    <property type="entry name" value="SIGMA54_INTERACT_3"/>
    <property type="match status" value="1"/>
</dbReference>
<dbReference type="SUPFAM" id="SSF46689">
    <property type="entry name" value="Homeodomain-like"/>
    <property type="match status" value="1"/>
</dbReference>
<dbReference type="GO" id="GO:0000160">
    <property type="term" value="P:phosphorelay signal transduction system"/>
    <property type="evidence" value="ECO:0007669"/>
    <property type="project" value="UniProtKB-KW"/>
</dbReference>
<dbReference type="GO" id="GO:0005524">
    <property type="term" value="F:ATP binding"/>
    <property type="evidence" value="ECO:0007669"/>
    <property type="project" value="UniProtKB-KW"/>
</dbReference>
<dbReference type="Pfam" id="PF25601">
    <property type="entry name" value="AAA_lid_14"/>
    <property type="match status" value="1"/>
</dbReference>
<evidence type="ECO:0000259" key="10">
    <source>
        <dbReference type="PROSITE" id="PS50110"/>
    </source>
</evidence>
<dbReference type="RefSeq" id="WP_008984773.1">
    <property type="nucleotide sequence ID" value="NZ_AKKU01000015.1"/>
</dbReference>
<dbReference type="InterPro" id="IPR002197">
    <property type="entry name" value="HTH_Fis"/>
</dbReference>
<dbReference type="PANTHER" id="PTHR32071:SF116">
    <property type="entry name" value="TRANSCRIPTIONAL REGULATORY PROTEIN GLRR"/>
    <property type="match status" value="1"/>
</dbReference>
<reference evidence="11 12" key="1">
    <citation type="journal article" date="2012" name="J. Bacteriol.">
        <title>Genome Sequence of Pectin-Degrading Alishewanella agri, Isolated from Landfill Soil.</title>
        <authorList>
            <person name="Kim J."/>
            <person name="Jung J."/>
            <person name="Sung J.S."/>
            <person name="Chun J."/>
            <person name="Park W."/>
        </authorList>
    </citation>
    <scope>NUCLEOTIDE SEQUENCE [LARGE SCALE GENOMIC DNA]</scope>
    <source>
        <strain evidence="11 12">BL06</strain>
    </source>
</reference>
<dbReference type="SMART" id="SM00448">
    <property type="entry name" value="REC"/>
    <property type="match status" value="1"/>
</dbReference>
<feature type="modified residue" description="4-aspartylphosphate" evidence="8">
    <location>
        <position position="56"/>
    </location>
</feature>
<keyword evidence="7" id="KW-0804">Transcription</keyword>
<feature type="domain" description="Sigma-54 factor interaction" evidence="9">
    <location>
        <begin position="135"/>
        <end position="364"/>
    </location>
</feature>
<dbReference type="InterPro" id="IPR009057">
    <property type="entry name" value="Homeodomain-like_sf"/>
</dbReference>
<evidence type="ECO:0000256" key="7">
    <source>
        <dbReference type="ARBA" id="ARBA00023163"/>
    </source>
</evidence>
<dbReference type="Gene3D" id="3.40.50.2300">
    <property type="match status" value="1"/>
</dbReference>
<name>I8UAN9_9ALTE</name>
<dbReference type="PROSITE" id="PS50110">
    <property type="entry name" value="RESPONSE_REGULATORY"/>
    <property type="match status" value="1"/>
</dbReference>
<keyword evidence="5" id="KW-0805">Transcription regulation</keyword>
<dbReference type="FunFam" id="3.40.50.2300:FF:000018">
    <property type="entry name" value="DNA-binding transcriptional regulator NtrC"/>
    <property type="match status" value="1"/>
</dbReference>
<evidence type="ECO:0000256" key="8">
    <source>
        <dbReference type="PROSITE-ProRule" id="PRU00169"/>
    </source>
</evidence>
<dbReference type="EMBL" id="AKKU01000015">
    <property type="protein sequence ID" value="EIW89038.1"/>
    <property type="molecule type" value="Genomic_DNA"/>
</dbReference>
<keyword evidence="6" id="KW-0238">DNA-binding</keyword>
<dbReference type="InterPro" id="IPR025943">
    <property type="entry name" value="Sigma_54_int_dom_ATP-bd_2"/>
</dbReference>
<protein>
    <submittedName>
        <fullName evidence="11">Two component sigma-54 specific Fis family transcriptional regulator</fullName>
    </submittedName>
</protein>
<keyword evidence="12" id="KW-1185">Reference proteome</keyword>
<accession>I8UAN9</accession>
<dbReference type="PATRIC" id="fig|1195246.3.peg.1901"/>
<dbReference type="PRINTS" id="PR01590">
    <property type="entry name" value="HTHFIS"/>
</dbReference>
<dbReference type="InterPro" id="IPR058031">
    <property type="entry name" value="AAA_lid_NorR"/>
</dbReference>
<dbReference type="PROSITE" id="PS00676">
    <property type="entry name" value="SIGMA54_INTERACT_2"/>
    <property type="match status" value="1"/>
</dbReference>
<sequence length="449" mass="49791">MARDNPRLLLVDDDPSLLRLLTLRLEGEGYQVINADSAETALALLAKQSVDVVLSDLRMPGLDGMSLFDEIAKRYKGLPVILMTAHGSIPEAVAATQRGVFGFLTKPLNPAELREVLQRALNQSLPEQEQWREAIITRSPLMQNVLEQAYRVAQRDVSVLITGASGTGKELLAKAIHNASPRATKPFVAINCGALPEHLLESELFGHSKGAFTGAVTEHAGLFREADGGTLFLDEIGDMPVALQVKLLRALQERQIRPVGSAKTMPINVRVLSATHRDLQQAMADGSFREDLYYRLNVVNLQLPTLEQRAEDIPLLARHVLQQSAERHHVKVTRFSDDALQLLATAKWPGNVRQLVNVVEQCVALTQSPVISALLVEQALSQNSSYWPTLTEARDQFERQYLIRVLQMTEGNVTRAAELAGRNRTDFYKLLKKHELSAQQVAEQGDELE</sequence>
<keyword evidence="4" id="KW-0902">Two-component regulatory system</keyword>
<keyword evidence="3" id="KW-0067">ATP-binding</keyword>
<evidence type="ECO:0000256" key="6">
    <source>
        <dbReference type="ARBA" id="ARBA00023125"/>
    </source>
</evidence>
<dbReference type="SUPFAM" id="SSF52540">
    <property type="entry name" value="P-loop containing nucleoside triphosphate hydrolases"/>
    <property type="match status" value="1"/>
</dbReference>
<evidence type="ECO:0000256" key="4">
    <source>
        <dbReference type="ARBA" id="ARBA00023012"/>
    </source>
</evidence>
<dbReference type="FunFam" id="3.40.50.300:FF:000006">
    <property type="entry name" value="DNA-binding transcriptional regulator NtrC"/>
    <property type="match status" value="1"/>
</dbReference>
<dbReference type="PROSITE" id="PS50045">
    <property type="entry name" value="SIGMA54_INTERACT_4"/>
    <property type="match status" value="1"/>
</dbReference>
<keyword evidence="1 8" id="KW-0597">Phosphoprotein</keyword>
<dbReference type="InterPro" id="IPR003593">
    <property type="entry name" value="AAA+_ATPase"/>
</dbReference>
<dbReference type="Pfam" id="PF00158">
    <property type="entry name" value="Sigma54_activat"/>
    <property type="match status" value="1"/>
</dbReference>
<dbReference type="InterPro" id="IPR011006">
    <property type="entry name" value="CheY-like_superfamily"/>
</dbReference>
<dbReference type="GO" id="GO:0043565">
    <property type="term" value="F:sequence-specific DNA binding"/>
    <property type="evidence" value="ECO:0007669"/>
    <property type="project" value="InterPro"/>
</dbReference>
<evidence type="ECO:0000259" key="9">
    <source>
        <dbReference type="PROSITE" id="PS50045"/>
    </source>
</evidence>
<dbReference type="eggNOG" id="COG2204">
    <property type="taxonomic scope" value="Bacteria"/>
</dbReference>
<evidence type="ECO:0000256" key="3">
    <source>
        <dbReference type="ARBA" id="ARBA00022840"/>
    </source>
</evidence>
<dbReference type="InterPro" id="IPR027417">
    <property type="entry name" value="P-loop_NTPase"/>
</dbReference>
<dbReference type="PANTHER" id="PTHR32071">
    <property type="entry name" value="TRANSCRIPTIONAL REGULATORY PROTEIN"/>
    <property type="match status" value="1"/>
</dbReference>
<dbReference type="Pfam" id="PF00072">
    <property type="entry name" value="Response_reg"/>
    <property type="match status" value="1"/>
</dbReference>
<dbReference type="InterPro" id="IPR025944">
    <property type="entry name" value="Sigma_54_int_dom_CS"/>
</dbReference>
<dbReference type="Gene3D" id="1.10.10.60">
    <property type="entry name" value="Homeodomain-like"/>
    <property type="match status" value="1"/>
</dbReference>
<dbReference type="SMART" id="SM00382">
    <property type="entry name" value="AAA"/>
    <property type="match status" value="1"/>
</dbReference>
<dbReference type="Pfam" id="PF02954">
    <property type="entry name" value="HTH_8"/>
    <property type="match status" value="1"/>
</dbReference>
<feature type="domain" description="Response regulatory" evidence="10">
    <location>
        <begin position="7"/>
        <end position="121"/>
    </location>
</feature>
<dbReference type="SUPFAM" id="SSF52172">
    <property type="entry name" value="CheY-like"/>
    <property type="match status" value="1"/>
</dbReference>
<keyword evidence="2" id="KW-0547">Nucleotide-binding</keyword>
<organism evidence="11 12">
    <name type="scientific">Alishewanella agri BL06</name>
    <dbReference type="NCBI Taxonomy" id="1195246"/>
    <lineage>
        <taxon>Bacteria</taxon>
        <taxon>Pseudomonadati</taxon>
        <taxon>Pseudomonadota</taxon>
        <taxon>Gammaproteobacteria</taxon>
        <taxon>Alteromonadales</taxon>
        <taxon>Alteromonadaceae</taxon>
        <taxon>Alishewanella</taxon>
    </lineage>
</organism>
<dbReference type="Gene3D" id="1.10.8.60">
    <property type="match status" value="1"/>
</dbReference>
<gene>
    <name evidence="11" type="ORF">AGRI_09630</name>
</gene>
<proteinExistence type="predicted"/>
<dbReference type="CDD" id="cd00009">
    <property type="entry name" value="AAA"/>
    <property type="match status" value="1"/>
</dbReference>
<evidence type="ECO:0000256" key="5">
    <source>
        <dbReference type="ARBA" id="ARBA00023015"/>
    </source>
</evidence>